<dbReference type="GO" id="GO:0051123">
    <property type="term" value="P:RNA polymerase II preinitiation complex assembly"/>
    <property type="evidence" value="ECO:0007669"/>
    <property type="project" value="TreeGrafter"/>
</dbReference>
<dbReference type="VEuPathDB" id="FungiDB:PV09_08120"/>
<feature type="region of interest" description="Disordered" evidence="3">
    <location>
        <begin position="62"/>
        <end position="203"/>
    </location>
</feature>
<evidence type="ECO:0000313" key="6">
    <source>
        <dbReference type="Proteomes" id="UP000053259"/>
    </source>
</evidence>
<evidence type="ECO:0000256" key="2">
    <source>
        <dbReference type="ARBA" id="ARBA00023242"/>
    </source>
</evidence>
<keyword evidence="2" id="KW-0539">Nucleus</keyword>
<dbReference type="InterPro" id="IPR040240">
    <property type="entry name" value="TAF1"/>
</dbReference>
<reference evidence="5 6" key="1">
    <citation type="submission" date="2015-01" db="EMBL/GenBank/DDBJ databases">
        <title>The Genome Sequence of Ochroconis gallopava CBS43764.</title>
        <authorList>
            <consortium name="The Broad Institute Genomics Platform"/>
            <person name="Cuomo C."/>
            <person name="de Hoog S."/>
            <person name="Gorbushina A."/>
            <person name="Stielow B."/>
            <person name="Teixiera M."/>
            <person name="Abouelleil A."/>
            <person name="Chapman S.B."/>
            <person name="Priest M."/>
            <person name="Young S.K."/>
            <person name="Wortman J."/>
            <person name="Nusbaum C."/>
            <person name="Birren B."/>
        </authorList>
    </citation>
    <scope>NUCLEOTIDE SEQUENCE [LARGE SCALE GENOMIC DNA]</scope>
    <source>
        <strain evidence="5 6">CBS 43764</strain>
    </source>
</reference>
<accession>A0A0D2A264</accession>
<feature type="compositionally biased region" description="Gly residues" evidence="3">
    <location>
        <begin position="1052"/>
        <end position="1062"/>
    </location>
</feature>
<feature type="region of interest" description="Disordered" evidence="3">
    <location>
        <begin position="1"/>
        <end position="47"/>
    </location>
</feature>
<dbReference type="RefSeq" id="XP_016210284.1">
    <property type="nucleotide sequence ID" value="XM_016361978.1"/>
</dbReference>
<name>A0A0D2A264_9PEZI</name>
<dbReference type="STRING" id="253628.A0A0D2A264"/>
<feature type="compositionally biased region" description="Acidic residues" evidence="3">
    <location>
        <begin position="82"/>
        <end position="99"/>
    </location>
</feature>
<organism evidence="5 6">
    <name type="scientific">Verruconis gallopava</name>
    <dbReference type="NCBI Taxonomy" id="253628"/>
    <lineage>
        <taxon>Eukaryota</taxon>
        <taxon>Fungi</taxon>
        <taxon>Dikarya</taxon>
        <taxon>Ascomycota</taxon>
        <taxon>Pezizomycotina</taxon>
        <taxon>Dothideomycetes</taxon>
        <taxon>Pleosporomycetidae</taxon>
        <taxon>Venturiales</taxon>
        <taxon>Sympoventuriaceae</taxon>
        <taxon>Verruconis</taxon>
    </lineage>
</organism>
<dbReference type="Pfam" id="PF12157">
    <property type="entry name" value="DUF3591"/>
    <property type="match status" value="1"/>
</dbReference>
<evidence type="ECO:0000256" key="1">
    <source>
        <dbReference type="ARBA" id="ARBA00004123"/>
    </source>
</evidence>
<dbReference type="GO" id="GO:0017025">
    <property type="term" value="F:TBP-class protein binding"/>
    <property type="evidence" value="ECO:0007669"/>
    <property type="project" value="InterPro"/>
</dbReference>
<dbReference type="GO" id="GO:0005669">
    <property type="term" value="C:transcription factor TFIID complex"/>
    <property type="evidence" value="ECO:0007669"/>
    <property type="project" value="InterPro"/>
</dbReference>
<proteinExistence type="predicted"/>
<dbReference type="FunCoup" id="A0A0D2A264">
    <property type="interactions" value="364"/>
</dbReference>
<evidence type="ECO:0000256" key="3">
    <source>
        <dbReference type="SAM" id="MobiDB-lite"/>
    </source>
</evidence>
<dbReference type="HOGENOM" id="CLU_000572_1_1_1"/>
<feature type="compositionally biased region" description="Polar residues" evidence="3">
    <location>
        <begin position="1"/>
        <end position="12"/>
    </location>
</feature>
<feature type="region of interest" description="Disordered" evidence="3">
    <location>
        <begin position="1046"/>
        <end position="1065"/>
    </location>
</feature>
<dbReference type="PANTHER" id="PTHR13900">
    <property type="entry name" value="TRANSCRIPTION INITIATION FACTOR TFIID"/>
    <property type="match status" value="1"/>
</dbReference>
<sequence length="1187" mass="133347">MENFPSVSPSQTKPKDAFHADDPNPKMPHAVSEDDNDEGKRLSDADDEIIAQLLAGSGQANDALAGLNDDFENEPGEKADDALDYGDISDDDLPDEEDAAPSLSNGHASHALENEGSGDFLDDGDLFGDPDMEKDLFGGDGDMEITDPAKPDHQINGDSAQDTQKMETFEDDLFGEAEDLPSEEPATAKSVAPDSDDDEDMDPAAREQARLFKESREREDRLRRGGLDPSAIVVPVSASHQDTIDAYFPDYNKEEMPDFSKLFFRRRAHYLRKAPLKQPAKVQPTRANIEIEADQERSFKLSNGSQTRKRINEEATDDGLLFIHYNDRADRLNDHQIEMVPLEDDEKIGGVSVQDLRVLCEDWDSLSVKEVDSDHELTSTVDIFMGNGITEPPMKKRRTSLDGLFESINRDEFPVLDDPEELTAKLAKQVPLDLNDSRLLLDFAQPSIHRLTTQSSFGRRREAGGVSSAIHKKFNFSNDEEYERLIKENSIRGAVGNIPIEHSGPARRLQYPFYKTQMSLREQRNFHRPSLHFPPNSRIIVDRRLEHRKVKDMRKQTIQQTFAESKDLTFADNSSMLLLEYSEEMPLMMSNFGMNSRIINYYRRKDENDKFRPKEDIGEPRVLQEKDQSPFVKFGFVDPGQTVPTVHNNLYRAPIFRHEPRQTDFLVVRRQTGVYGTNYHLRNIENLHVVGQQFPFAEVPGTHGRKVTSTQKARMKMIAFRIYAKKLKTRSRQPYVPHSVITMHFPGSDVAQNRSKMRELMQYNKDHGTWEPKPGDEKFLDMDYLRNEIKPEDICLIDSMQIGARQMQDAGFDIKQIENDKDDAGENLSLDAQLVHWRATKNFLAACGDNAMIALHGEGDPTGRGEAFSFVKISMKGGFQALGASANDKVKSAQKADQSGHKYNVRDQEDAYHAAIRHIWDAQTRSLSMTEAPDLDVEMDDNIDARIERNNTAATYGRTPRSEAPGTPGYFPRASDIDDSVSHISGSRVSASDRQLFGASERVLKVTRRRRDQYGEWITETQIIDDPVVARQYKKKHDIKHKEKLEQQIREGGAGGSSGAGGLTAEERKAAEEELARLQRNMDRRKVREAQKAAKAAIKEGNISLDGENKVLPGQTQRKCANCGQYGHIKTNKKLCPMLNGTWPDGVPPGADGGMGIGTPATPAAGSEAPTPGAERPIPRMSTSFQF</sequence>
<comment type="subcellular location">
    <subcellularLocation>
        <location evidence="1">Nucleus</location>
    </subcellularLocation>
</comment>
<feature type="compositionally biased region" description="Acidic residues" evidence="3">
    <location>
        <begin position="120"/>
        <end position="130"/>
    </location>
</feature>
<dbReference type="EMBL" id="KN847564">
    <property type="protein sequence ID" value="KIW00415.1"/>
    <property type="molecule type" value="Genomic_DNA"/>
</dbReference>
<evidence type="ECO:0000259" key="4">
    <source>
        <dbReference type="Pfam" id="PF12157"/>
    </source>
</evidence>
<dbReference type="Proteomes" id="UP000053259">
    <property type="component" value="Unassembled WGS sequence"/>
</dbReference>
<feature type="domain" description="Transcription initiation factor TFIID subunit 1 histone acetyltransferase" evidence="4">
    <location>
        <begin position="474"/>
        <end position="927"/>
    </location>
</feature>
<protein>
    <recommendedName>
        <fullName evidence="4">Transcription initiation factor TFIID subunit 1 histone acetyltransferase domain-containing protein</fullName>
    </recommendedName>
</protein>
<gene>
    <name evidence="5" type="ORF">PV09_08120</name>
</gene>
<dbReference type="GeneID" id="27316093"/>
<dbReference type="InterPro" id="IPR022591">
    <property type="entry name" value="TAF1_HAT_dom"/>
</dbReference>
<feature type="region of interest" description="Disordered" evidence="3">
    <location>
        <begin position="1150"/>
        <end position="1187"/>
    </location>
</feature>
<feature type="compositionally biased region" description="Acidic residues" evidence="3">
    <location>
        <begin position="169"/>
        <end position="182"/>
    </location>
</feature>
<evidence type="ECO:0000313" key="5">
    <source>
        <dbReference type="EMBL" id="KIW00415.1"/>
    </source>
</evidence>
<dbReference type="AlphaFoldDB" id="A0A0D2A264"/>
<dbReference type="InParanoid" id="A0A0D2A264"/>
<dbReference type="GO" id="GO:0004402">
    <property type="term" value="F:histone acetyltransferase activity"/>
    <property type="evidence" value="ECO:0007669"/>
    <property type="project" value="InterPro"/>
</dbReference>
<keyword evidence="6" id="KW-1185">Reference proteome</keyword>
<dbReference type="GO" id="GO:0016251">
    <property type="term" value="F:RNA polymerase II general transcription initiation factor activity"/>
    <property type="evidence" value="ECO:0007669"/>
    <property type="project" value="InterPro"/>
</dbReference>
<dbReference type="OrthoDB" id="5752at2759"/>
<feature type="compositionally biased region" description="Basic and acidic residues" evidence="3">
    <location>
        <begin position="13"/>
        <end position="24"/>
    </location>
</feature>
<dbReference type="PANTHER" id="PTHR13900:SF0">
    <property type="entry name" value="TRANSCRIPTION INITIATION FACTOR TFIID SUBUNIT 1"/>
    <property type="match status" value="1"/>
</dbReference>